<feature type="transmembrane region" description="Helical" evidence="7">
    <location>
        <begin position="121"/>
        <end position="140"/>
    </location>
</feature>
<dbReference type="AlphaFoldDB" id="A0A3S5AIH3"/>
<evidence type="ECO:0000259" key="8">
    <source>
        <dbReference type="PROSITE" id="PS50928"/>
    </source>
</evidence>
<sequence length="217" mass="23169">MLSRYFFEMILPAFGDTLKMIAITMCISIVLGGLAGMAMMITHPSGLEPDRRVYGVLSFFVNTIRSLPFILLVVILAPLTRLINGSIVGIYAAIIPMSIGGIPLVAKLLENEFLAVQPEVIEAAISYGASKLQIFFYVVLKESVPGIINGLTLATISCVGATAMAGAVGAGGLGAVALNQGFYSYNNEVLYLSVSCIILIIVVIQKFGNILYKLSIR</sequence>
<dbReference type="Pfam" id="PF00528">
    <property type="entry name" value="BPD_transp_1"/>
    <property type="match status" value="1"/>
</dbReference>
<evidence type="ECO:0000256" key="1">
    <source>
        <dbReference type="ARBA" id="ARBA00004651"/>
    </source>
</evidence>
<keyword evidence="10" id="KW-1185">Reference proteome</keyword>
<feature type="transmembrane region" description="Helical" evidence="7">
    <location>
        <begin position="21"/>
        <end position="41"/>
    </location>
</feature>
<comment type="subcellular location">
    <subcellularLocation>
        <location evidence="1 7">Cell membrane</location>
        <topology evidence="1 7">Multi-pass membrane protein</topology>
    </subcellularLocation>
</comment>
<evidence type="ECO:0000256" key="7">
    <source>
        <dbReference type="RuleBase" id="RU363032"/>
    </source>
</evidence>
<dbReference type="Gene3D" id="1.10.3720.10">
    <property type="entry name" value="MetI-like"/>
    <property type="match status" value="1"/>
</dbReference>
<dbReference type="PANTHER" id="PTHR30450:SF14">
    <property type="entry name" value="TRANSPORTER, PERMEASE PROTEIN, PUTATIVE-RELATED"/>
    <property type="match status" value="1"/>
</dbReference>
<evidence type="ECO:0000256" key="5">
    <source>
        <dbReference type="ARBA" id="ARBA00022989"/>
    </source>
</evidence>
<dbReference type="PROSITE" id="PS50928">
    <property type="entry name" value="ABC_TM1"/>
    <property type="match status" value="1"/>
</dbReference>
<organism evidence="9 10">
    <name type="scientific">Aedoeadaptatus ivorii</name>
    <dbReference type="NCBI Taxonomy" id="54006"/>
    <lineage>
        <taxon>Bacteria</taxon>
        <taxon>Bacillati</taxon>
        <taxon>Bacillota</taxon>
        <taxon>Tissierellia</taxon>
        <taxon>Tissierellales</taxon>
        <taxon>Peptoniphilaceae</taxon>
        <taxon>Aedoeadaptatus</taxon>
    </lineage>
</organism>
<dbReference type="InterPro" id="IPR051322">
    <property type="entry name" value="AA_ABC_Transporter_Permease"/>
</dbReference>
<dbReference type="PANTHER" id="PTHR30450">
    <property type="entry name" value="ABC TRANSPORTER PERMEASE"/>
    <property type="match status" value="1"/>
</dbReference>
<keyword evidence="5 7" id="KW-1133">Transmembrane helix</keyword>
<dbReference type="InterPro" id="IPR000515">
    <property type="entry name" value="MetI-like"/>
</dbReference>
<keyword evidence="4 7" id="KW-0812">Transmembrane</keyword>
<name>A0A3S5AIH3_9FIRM</name>
<feature type="transmembrane region" description="Helical" evidence="7">
    <location>
        <begin position="88"/>
        <end position="109"/>
    </location>
</feature>
<feature type="transmembrane region" description="Helical" evidence="7">
    <location>
        <begin position="190"/>
        <end position="212"/>
    </location>
</feature>
<dbReference type="InterPro" id="IPR035906">
    <property type="entry name" value="MetI-like_sf"/>
</dbReference>
<accession>A0A3S5AIH3</accession>
<protein>
    <submittedName>
        <fullName evidence="9">Methionine import system permease protein MetP</fullName>
    </submittedName>
</protein>
<feature type="transmembrane region" description="Helical" evidence="7">
    <location>
        <begin position="53"/>
        <end position="76"/>
    </location>
</feature>
<comment type="similarity">
    <text evidence="7">Belongs to the binding-protein-dependent transport system permease family.</text>
</comment>
<gene>
    <name evidence="9" type="primary">metP_1</name>
    <name evidence="9" type="ORF">NCTC13079_00324</name>
</gene>
<proteinExistence type="inferred from homology"/>
<dbReference type="KEGG" id="piv:NCTC13079_00324"/>
<evidence type="ECO:0000256" key="3">
    <source>
        <dbReference type="ARBA" id="ARBA00022475"/>
    </source>
</evidence>
<reference evidence="9 10" key="1">
    <citation type="submission" date="2018-12" db="EMBL/GenBank/DDBJ databases">
        <authorList>
            <consortium name="Pathogen Informatics"/>
        </authorList>
    </citation>
    <scope>NUCLEOTIDE SEQUENCE [LARGE SCALE GENOMIC DNA]</scope>
    <source>
        <strain evidence="9 10">NCTC13079</strain>
    </source>
</reference>
<feature type="transmembrane region" description="Helical" evidence="7">
    <location>
        <begin position="152"/>
        <end position="178"/>
    </location>
</feature>
<dbReference type="RefSeq" id="WP_126464787.1">
    <property type="nucleotide sequence ID" value="NZ_JAUSWF010000002.1"/>
</dbReference>
<feature type="domain" description="ABC transmembrane type-1" evidence="8">
    <location>
        <begin position="14"/>
        <end position="212"/>
    </location>
</feature>
<evidence type="ECO:0000256" key="4">
    <source>
        <dbReference type="ARBA" id="ARBA00022692"/>
    </source>
</evidence>
<evidence type="ECO:0000256" key="6">
    <source>
        <dbReference type="ARBA" id="ARBA00023136"/>
    </source>
</evidence>
<evidence type="ECO:0000256" key="2">
    <source>
        <dbReference type="ARBA" id="ARBA00022448"/>
    </source>
</evidence>
<dbReference type="GO" id="GO:0048473">
    <property type="term" value="P:D-methionine transmembrane transport"/>
    <property type="evidence" value="ECO:0007669"/>
    <property type="project" value="TreeGrafter"/>
</dbReference>
<evidence type="ECO:0000313" key="10">
    <source>
        <dbReference type="Proteomes" id="UP000269544"/>
    </source>
</evidence>
<dbReference type="EMBL" id="LR134523">
    <property type="protein sequence ID" value="VEJ34791.1"/>
    <property type="molecule type" value="Genomic_DNA"/>
</dbReference>
<dbReference type="SUPFAM" id="SSF161098">
    <property type="entry name" value="MetI-like"/>
    <property type="match status" value="1"/>
</dbReference>
<dbReference type="CDD" id="cd06261">
    <property type="entry name" value="TM_PBP2"/>
    <property type="match status" value="1"/>
</dbReference>
<evidence type="ECO:0000313" key="9">
    <source>
        <dbReference type="EMBL" id="VEJ34791.1"/>
    </source>
</evidence>
<dbReference type="OrthoDB" id="9793490at2"/>
<keyword evidence="3" id="KW-1003">Cell membrane</keyword>
<keyword evidence="2 7" id="KW-0813">Transport</keyword>
<dbReference type="GO" id="GO:0005886">
    <property type="term" value="C:plasma membrane"/>
    <property type="evidence" value="ECO:0007669"/>
    <property type="project" value="UniProtKB-SubCell"/>
</dbReference>
<keyword evidence="6 7" id="KW-0472">Membrane</keyword>
<dbReference type="Proteomes" id="UP000269544">
    <property type="component" value="Chromosome"/>
</dbReference>